<evidence type="ECO:0000256" key="1">
    <source>
        <dbReference type="SAM" id="MobiDB-lite"/>
    </source>
</evidence>
<keyword evidence="3" id="KW-1185">Reference proteome</keyword>
<comment type="caution">
    <text evidence="2">The sequence shown here is derived from an EMBL/GenBank/DDBJ whole genome shotgun (WGS) entry which is preliminary data.</text>
</comment>
<sequence>MSTNIDDADDDDSDVDDDGDNNDDDDDDGDDDDDDEDDEYDVDDGDYYEVEPGCTDYKSGLMFIQSAELPGIRVFLLLMKQLVISPAQNPTETVFCCFD</sequence>
<protein>
    <submittedName>
        <fullName evidence="2">Uncharacterized protein</fullName>
    </submittedName>
</protein>
<dbReference type="EMBL" id="BMAT01011347">
    <property type="protein sequence ID" value="GFR70985.1"/>
    <property type="molecule type" value="Genomic_DNA"/>
</dbReference>
<proteinExistence type="predicted"/>
<gene>
    <name evidence="2" type="ORF">ElyMa_005667000</name>
</gene>
<dbReference type="AlphaFoldDB" id="A0AAV4FF45"/>
<organism evidence="2 3">
    <name type="scientific">Elysia marginata</name>
    <dbReference type="NCBI Taxonomy" id="1093978"/>
    <lineage>
        <taxon>Eukaryota</taxon>
        <taxon>Metazoa</taxon>
        <taxon>Spiralia</taxon>
        <taxon>Lophotrochozoa</taxon>
        <taxon>Mollusca</taxon>
        <taxon>Gastropoda</taxon>
        <taxon>Heterobranchia</taxon>
        <taxon>Euthyneura</taxon>
        <taxon>Panpulmonata</taxon>
        <taxon>Sacoglossa</taxon>
        <taxon>Placobranchoidea</taxon>
        <taxon>Plakobranchidae</taxon>
        <taxon>Elysia</taxon>
    </lineage>
</organism>
<feature type="region of interest" description="Disordered" evidence="1">
    <location>
        <begin position="1"/>
        <end position="51"/>
    </location>
</feature>
<reference evidence="2 3" key="1">
    <citation type="journal article" date="2021" name="Elife">
        <title>Chloroplast acquisition without the gene transfer in kleptoplastic sea slugs, Plakobranchus ocellatus.</title>
        <authorList>
            <person name="Maeda T."/>
            <person name="Takahashi S."/>
            <person name="Yoshida T."/>
            <person name="Shimamura S."/>
            <person name="Takaki Y."/>
            <person name="Nagai Y."/>
            <person name="Toyoda A."/>
            <person name="Suzuki Y."/>
            <person name="Arimoto A."/>
            <person name="Ishii H."/>
            <person name="Satoh N."/>
            <person name="Nishiyama T."/>
            <person name="Hasebe M."/>
            <person name="Maruyama T."/>
            <person name="Minagawa J."/>
            <person name="Obokata J."/>
            <person name="Shigenobu S."/>
        </authorList>
    </citation>
    <scope>NUCLEOTIDE SEQUENCE [LARGE SCALE GENOMIC DNA]</scope>
</reference>
<accession>A0AAV4FF45</accession>
<name>A0AAV4FF45_9GAST</name>
<evidence type="ECO:0000313" key="3">
    <source>
        <dbReference type="Proteomes" id="UP000762676"/>
    </source>
</evidence>
<feature type="compositionally biased region" description="Acidic residues" evidence="1">
    <location>
        <begin position="1"/>
        <end position="49"/>
    </location>
</feature>
<evidence type="ECO:0000313" key="2">
    <source>
        <dbReference type="EMBL" id="GFR70985.1"/>
    </source>
</evidence>
<dbReference type="Proteomes" id="UP000762676">
    <property type="component" value="Unassembled WGS sequence"/>
</dbReference>